<reference evidence="1" key="2">
    <citation type="submission" date="2012-12" db="EMBL/GenBank/DDBJ databases">
        <authorList>
            <consortium name="WormBase Consortium"/>
            <person name="Ghedin E."/>
            <person name="Paulini M."/>
        </authorList>
    </citation>
    <scope>NUCLEOTIDE SEQUENCE</scope>
    <source>
        <strain evidence="1">FR3</strain>
    </source>
</reference>
<name>A0A1U7F492_BRUMA</name>
<dbReference type="AlphaFoldDB" id="A0A1U7F492"/>
<organism evidence="1">
    <name type="scientific">Brugia malayi</name>
    <name type="common">Filarial nematode worm</name>
    <dbReference type="NCBI Taxonomy" id="6279"/>
    <lineage>
        <taxon>Eukaryota</taxon>
        <taxon>Metazoa</taxon>
        <taxon>Ecdysozoa</taxon>
        <taxon>Nematoda</taxon>
        <taxon>Chromadorea</taxon>
        <taxon>Rhabditida</taxon>
        <taxon>Spirurina</taxon>
        <taxon>Spiruromorpha</taxon>
        <taxon>Filarioidea</taxon>
        <taxon>Onchocercidae</taxon>
        <taxon>Brugia</taxon>
    </lineage>
</organism>
<proteinExistence type="predicted"/>
<protein>
    <submittedName>
        <fullName evidence="1">Bm12466</fullName>
    </submittedName>
    <submittedName>
        <fullName evidence="2">Bm12467</fullName>
    </submittedName>
</protein>
<dbReference type="EMBL" id="LN863694">
    <property type="protein sequence ID" value="CRZ26335.1"/>
    <property type="molecule type" value="Genomic_DNA"/>
</dbReference>
<accession>A0A1U7F492</accession>
<evidence type="ECO:0000313" key="2">
    <source>
        <dbReference type="EMBL" id="CRZ26335.1"/>
    </source>
</evidence>
<reference evidence="1" key="1">
    <citation type="journal article" date="2007" name="Science">
        <title>Draft genome of the filarial nematode parasite Brugia malayi.</title>
        <authorList>
            <person name="Ghedin E."/>
            <person name="Wang S."/>
            <person name="Spiro D."/>
            <person name="Caler E."/>
            <person name="Zhao Q."/>
            <person name="Crabtree J."/>
            <person name="Allen J.E."/>
            <person name="Delcher A.L."/>
            <person name="Guiliano D.B."/>
            <person name="Miranda-Saavedra D."/>
            <person name="Angiuoli S.V."/>
            <person name="Creasy T."/>
            <person name="Amedeo P."/>
            <person name="Haas B."/>
            <person name="El-Sayed N.M."/>
            <person name="Wortman J.R."/>
            <person name="Feldblyum T."/>
            <person name="Tallon L."/>
            <person name="Schatz M."/>
            <person name="Shumway M."/>
            <person name="Koo H."/>
            <person name="Salzberg S.L."/>
            <person name="Schobel S."/>
            <person name="Pertea M."/>
            <person name="Pop M."/>
            <person name="White O."/>
            <person name="Barton G.J."/>
            <person name="Carlow C.K."/>
            <person name="Crawford M.J."/>
            <person name="Daub J."/>
            <person name="Dimmic M.W."/>
            <person name="Estes C.F."/>
            <person name="Foster J.M."/>
            <person name="Ganatra M."/>
            <person name="Gregory W.F."/>
            <person name="Johnson N.M."/>
            <person name="Jin J."/>
            <person name="Komuniecki R."/>
            <person name="Korf I."/>
            <person name="Kumar S."/>
            <person name="Laney S."/>
            <person name="Li B.W."/>
            <person name="Li W."/>
            <person name="Lindblom T.H."/>
            <person name="Lustigman S."/>
            <person name="Ma D."/>
            <person name="Maina C.V."/>
            <person name="Martin D.M."/>
            <person name="McCarter J.P."/>
            <person name="McReynolds L."/>
            <person name="Mitreva M."/>
            <person name="Nutman T.B."/>
            <person name="Parkinson J."/>
            <person name="Peregrin-Alvarez J.M."/>
            <person name="Poole C."/>
            <person name="Ren Q."/>
            <person name="Saunders L."/>
            <person name="Sluder A.E."/>
            <person name="Smith K."/>
            <person name="Stanke M."/>
            <person name="Unnasch T.R."/>
            <person name="Ware J."/>
            <person name="Wei A.D."/>
            <person name="Weil G."/>
            <person name="Williams D.J."/>
            <person name="Zhang Y."/>
            <person name="Williams S.A."/>
            <person name="Fraser-Liggett C."/>
            <person name="Slatko B."/>
            <person name="Blaxter M.L."/>
            <person name="Scott A.L."/>
        </authorList>
    </citation>
    <scope>NUCLEOTIDE SEQUENCE</scope>
    <source>
        <strain evidence="1">FR3</strain>
    </source>
</reference>
<gene>
    <name evidence="1" type="primary">Bm12466</name>
    <name evidence="2" type="synonym">Bm12467</name>
    <name evidence="1" type="ORF">BM_Bm12466</name>
    <name evidence="2" type="ORF">BM_Bm12467</name>
</gene>
<dbReference type="EMBL" id="LN863693">
    <property type="protein sequence ID" value="CRZ26334.1"/>
    <property type="molecule type" value="Genomic_DNA"/>
</dbReference>
<sequence length="41" mass="4850">MVAGEMYGLEWCRHRRIPTIHMARMIQRRELGGRKPELAAK</sequence>
<evidence type="ECO:0000313" key="1">
    <source>
        <dbReference type="EMBL" id="CRZ26334.1"/>
    </source>
</evidence>